<dbReference type="Proteomes" id="UP000520767">
    <property type="component" value="Unassembled WGS sequence"/>
</dbReference>
<proteinExistence type="predicted"/>
<organism evidence="1 2">
    <name type="scientific">Actinophytocola algeriensis</name>
    <dbReference type="NCBI Taxonomy" id="1768010"/>
    <lineage>
        <taxon>Bacteria</taxon>
        <taxon>Bacillati</taxon>
        <taxon>Actinomycetota</taxon>
        <taxon>Actinomycetes</taxon>
        <taxon>Pseudonocardiales</taxon>
        <taxon>Pseudonocardiaceae</taxon>
    </lineage>
</organism>
<comment type="caution">
    <text evidence="1">The sequence shown here is derived from an EMBL/GenBank/DDBJ whole genome shotgun (WGS) entry which is preliminary data.</text>
</comment>
<accession>A0A7W7QAQ1</accession>
<reference evidence="1 2" key="1">
    <citation type="submission" date="2020-08" db="EMBL/GenBank/DDBJ databases">
        <title>Genomic Encyclopedia of Type Strains, Phase III (KMG-III): the genomes of soil and plant-associated and newly described type strains.</title>
        <authorList>
            <person name="Whitman W."/>
        </authorList>
    </citation>
    <scope>NUCLEOTIDE SEQUENCE [LARGE SCALE GENOMIC DNA]</scope>
    <source>
        <strain evidence="1 2">CECT 8960</strain>
    </source>
</reference>
<name>A0A7W7QAQ1_9PSEU</name>
<gene>
    <name evidence="1" type="ORF">FHR82_006363</name>
</gene>
<dbReference type="AlphaFoldDB" id="A0A7W7QAQ1"/>
<sequence length="192" mass="21327">MTRLVITALTFGALTVALGLGIAWLVVSPGDQRWEPAVNTLALLAGITGIFAERWAADRERRLQAVESIRAELSHDVVVLSDDAFSQDPDAFRRRRVYPRLVVSAVDSAFASGALSRRRDGELIAKLHAWRDVVNTLNRRLDLTESLTFATSSGDEVEAFNRALHRSDGYLIGVRALLVELQSYLDTKWKAH</sequence>
<dbReference type="RefSeq" id="WP_184814194.1">
    <property type="nucleotide sequence ID" value="NZ_JACHJQ010000007.1"/>
</dbReference>
<dbReference type="EMBL" id="JACHJQ010000007">
    <property type="protein sequence ID" value="MBB4910105.1"/>
    <property type="molecule type" value="Genomic_DNA"/>
</dbReference>
<keyword evidence="2" id="KW-1185">Reference proteome</keyword>
<evidence type="ECO:0000313" key="2">
    <source>
        <dbReference type="Proteomes" id="UP000520767"/>
    </source>
</evidence>
<evidence type="ECO:0000313" key="1">
    <source>
        <dbReference type="EMBL" id="MBB4910105.1"/>
    </source>
</evidence>
<protein>
    <submittedName>
        <fullName evidence="1">Uncharacterized protein</fullName>
    </submittedName>
</protein>